<dbReference type="Gene3D" id="3.90.1150.10">
    <property type="entry name" value="Aspartate Aminotransferase, domain 1"/>
    <property type="match status" value="1"/>
</dbReference>
<gene>
    <name evidence="6" type="ORF">EZV62_016766</name>
</gene>
<evidence type="ECO:0000256" key="4">
    <source>
        <dbReference type="ARBA" id="ARBA00022679"/>
    </source>
</evidence>
<keyword evidence="4" id="KW-0808">Transferase</keyword>
<evidence type="ECO:0000313" key="6">
    <source>
        <dbReference type="EMBL" id="TXG58937.1"/>
    </source>
</evidence>
<dbReference type="InterPro" id="IPR015422">
    <property type="entry name" value="PyrdxlP-dep_Trfase_small"/>
</dbReference>
<proteinExistence type="predicted"/>
<dbReference type="GO" id="GO:0005739">
    <property type="term" value="C:mitochondrion"/>
    <property type="evidence" value="ECO:0007669"/>
    <property type="project" value="TreeGrafter"/>
</dbReference>
<evidence type="ECO:0000256" key="1">
    <source>
        <dbReference type="ARBA" id="ARBA00001933"/>
    </source>
</evidence>
<dbReference type="Proteomes" id="UP000323000">
    <property type="component" value="Chromosome 7"/>
</dbReference>
<evidence type="ECO:0000256" key="3">
    <source>
        <dbReference type="ARBA" id="ARBA00022576"/>
    </source>
</evidence>
<dbReference type="SUPFAM" id="SSF53383">
    <property type="entry name" value="PLP-dependent transferases"/>
    <property type="match status" value="1"/>
</dbReference>
<evidence type="ECO:0008006" key="8">
    <source>
        <dbReference type="Google" id="ProtNLM"/>
    </source>
</evidence>
<dbReference type="InterPro" id="IPR000796">
    <property type="entry name" value="Asp_trans"/>
</dbReference>
<dbReference type="GO" id="GO:0004069">
    <property type="term" value="F:L-aspartate:2-oxoglutarate aminotransferase activity"/>
    <property type="evidence" value="ECO:0007669"/>
    <property type="project" value="TreeGrafter"/>
</dbReference>
<dbReference type="PANTHER" id="PTHR11879:SF14">
    <property type="entry name" value="ASPARTATE AMINOTRANSFERASE"/>
    <property type="match status" value="1"/>
</dbReference>
<comment type="cofactor">
    <cofactor evidence="1">
        <name>pyridoxal 5'-phosphate</name>
        <dbReference type="ChEBI" id="CHEBI:597326"/>
    </cofactor>
</comment>
<dbReference type="PANTHER" id="PTHR11879">
    <property type="entry name" value="ASPARTATE AMINOTRANSFERASE"/>
    <property type="match status" value="1"/>
</dbReference>
<keyword evidence="3" id="KW-0032">Aminotransferase</keyword>
<dbReference type="OrthoDB" id="1678695at2759"/>
<name>A0A5C7HPC5_9ROSI</name>
<evidence type="ECO:0000256" key="5">
    <source>
        <dbReference type="ARBA" id="ARBA00022898"/>
    </source>
</evidence>
<protein>
    <recommendedName>
        <fullName evidence="8">Aspartate transaminase</fullName>
    </recommendedName>
</protein>
<keyword evidence="5" id="KW-0663">Pyridoxal phosphate</keyword>
<dbReference type="InterPro" id="IPR015424">
    <property type="entry name" value="PyrdxlP-dep_Trfase"/>
</dbReference>
<evidence type="ECO:0000313" key="7">
    <source>
        <dbReference type="Proteomes" id="UP000323000"/>
    </source>
</evidence>
<accession>A0A5C7HPC5</accession>
<dbReference type="AlphaFoldDB" id="A0A5C7HPC5"/>
<keyword evidence="7" id="KW-1185">Reference proteome</keyword>
<dbReference type="GO" id="GO:0006520">
    <property type="term" value="P:amino acid metabolic process"/>
    <property type="evidence" value="ECO:0007669"/>
    <property type="project" value="InterPro"/>
</dbReference>
<evidence type="ECO:0000256" key="2">
    <source>
        <dbReference type="ARBA" id="ARBA00011738"/>
    </source>
</evidence>
<organism evidence="6 7">
    <name type="scientific">Acer yangbiense</name>
    <dbReference type="NCBI Taxonomy" id="1000413"/>
    <lineage>
        <taxon>Eukaryota</taxon>
        <taxon>Viridiplantae</taxon>
        <taxon>Streptophyta</taxon>
        <taxon>Embryophyta</taxon>
        <taxon>Tracheophyta</taxon>
        <taxon>Spermatophyta</taxon>
        <taxon>Magnoliopsida</taxon>
        <taxon>eudicotyledons</taxon>
        <taxon>Gunneridae</taxon>
        <taxon>Pentapetalae</taxon>
        <taxon>rosids</taxon>
        <taxon>malvids</taxon>
        <taxon>Sapindales</taxon>
        <taxon>Sapindaceae</taxon>
        <taxon>Hippocastanoideae</taxon>
        <taxon>Acereae</taxon>
        <taxon>Acer</taxon>
    </lineage>
</organism>
<comment type="caution">
    <text evidence="6">The sequence shown here is derived from an EMBL/GenBank/DDBJ whole genome shotgun (WGS) entry which is preliminary data.</text>
</comment>
<dbReference type="EMBL" id="VAHF01000007">
    <property type="protein sequence ID" value="TXG58937.1"/>
    <property type="molecule type" value="Genomic_DNA"/>
</dbReference>
<sequence>MRVEEIRSSFVMWRYMMRRCSSSSTSARKLGLWWDRVGPATKDPITGVTESFLADSSPNKINLGVGAYRDDEGRPVVLRCVREAEANIAGSEFL</sequence>
<comment type="subunit">
    <text evidence="2">Homodimer.</text>
</comment>
<reference evidence="7" key="1">
    <citation type="journal article" date="2019" name="Gigascience">
        <title>De novo genome assembly of the endangered Acer yangbiense, a plant species with extremely small populations endemic to Yunnan Province, China.</title>
        <authorList>
            <person name="Yang J."/>
            <person name="Wariss H.M."/>
            <person name="Tao L."/>
            <person name="Zhang R."/>
            <person name="Yun Q."/>
            <person name="Hollingsworth P."/>
            <person name="Dao Z."/>
            <person name="Luo G."/>
            <person name="Guo H."/>
            <person name="Ma Y."/>
            <person name="Sun W."/>
        </authorList>
    </citation>
    <scope>NUCLEOTIDE SEQUENCE [LARGE SCALE GENOMIC DNA]</scope>
    <source>
        <strain evidence="7">cv. Malutang</strain>
    </source>
</reference>